<proteinExistence type="predicted"/>
<sequence length="518" mass="59755">MGEREKVKLAKSIVPYWRGKSVPPPIIRILKNAVNSRKDALASARDIAKEVGFNSLRMEGWIVKCPYCGHRFEVVDNKVIRCPRCNNVIKKVNFEVWNSLLEKYVNYEVTEAELNDSPVIPTDDQFELMKEPDIAFFSKTNFKVSKYGFDKIFKFFSPTQIRIITTLISKIRETKGDVRVLLSLALLDYLSYNSMFTDVGKKIRSMFHYLQPKVSWKWVILPPSYFIDSLNAVLRAEDGVYVPSLNLALQEEIYNFYLQFLKSSLSDFSEGVLTPNLYPEYFFECLDEKCNAFVEIGRHKISLEDLTGGKTSFMLKTISEDDINTLLNSEYRVLSIKYERDAFRIQVDKNRSEKIALLLDIHARLRDNKIEGKDVEALANALEAVLREFTSYKKIVGMKGVTDVFNEVANVLCNSINCNVSDKMAKYYIIGKYYGKSKRFFRMLYMISNGTKVKFNENSNNVLGLLAKVRRDPTILMKIPPAKVHELIQIIRILSNTDSTYKELLSKVKEEIEINSKI</sequence>
<organism evidence="1 2">
    <name type="scientific">Acidianus infernus</name>
    <dbReference type="NCBI Taxonomy" id="12915"/>
    <lineage>
        <taxon>Archaea</taxon>
        <taxon>Thermoproteota</taxon>
        <taxon>Thermoprotei</taxon>
        <taxon>Sulfolobales</taxon>
        <taxon>Sulfolobaceae</taxon>
        <taxon>Acidianus</taxon>
    </lineage>
</organism>
<name>A0A6A9QIY5_ACIIN</name>
<dbReference type="Proteomes" id="UP000440125">
    <property type="component" value="Unassembled WGS sequence"/>
</dbReference>
<evidence type="ECO:0000313" key="1">
    <source>
        <dbReference type="EMBL" id="MUM65783.1"/>
    </source>
</evidence>
<keyword evidence="2" id="KW-1185">Reference proteome</keyword>
<evidence type="ECO:0000313" key="2">
    <source>
        <dbReference type="Proteomes" id="UP000440125"/>
    </source>
</evidence>
<dbReference type="OrthoDB" id="42144at2157"/>
<accession>A0A6A9QIY5</accession>
<dbReference type="AlphaFoldDB" id="A0A6A9QIY5"/>
<dbReference type="RefSeq" id="WP_155864197.1">
    <property type="nucleotide sequence ID" value="NZ_WFIY01000004.1"/>
</dbReference>
<reference evidence="1 2" key="1">
    <citation type="submission" date="2019-10" db="EMBL/GenBank/DDBJ databases">
        <title>Genome Sequences from Six Type Strain Members of the Archaeal Family Sulfolobaceae: Acidianus ambivalens, Acidianus infernus, Metallosphaera prunae, Stygiolobus azoricus, Sulfolobus metallicus, and Sulfurisphaera ohwakuensis.</title>
        <authorList>
            <person name="Counts J.A."/>
            <person name="Kelly R.M."/>
        </authorList>
    </citation>
    <scope>NUCLEOTIDE SEQUENCE [LARGE SCALE GENOMIC DNA]</scope>
    <source>
        <strain evidence="1 2">DSM 3191</strain>
    </source>
</reference>
<comment type="caution">
    <text evidence="1">The sequence shown here is derived from an EMBL/GenBank/DDBJ whole genome shotgun (WGS) entry which is preliminary data.</text>
</comment>
<protein>
    <submittedName>
        <fullName evidence="1">Uncharacterized protein</fullName>
    </submittedName>
</protein>
<dbReference type="EMBL" id="WFIY01000004">
    <property type="protein sequence ID" value="MUM65783.1"/>
    <property type="molecule type" value="Genomic_DNA"/>
</dbReference>
<gene>
    <name evidence="1" type="ORF">D1867_11150</name>
</gene>